<dbReference type="Gene3D" id="2.30.180.10">
    <property type="entry name" value="FAS1 domain"/>
    <property type="match status" value="1"/>
</dbReference>
<dbReference type="EMBL" id="JAVQLW010000005">
    <property type="protein sequence ID" value="MDS9470152.1"/>
    <property type="molecule type" value="Genomic_DNA"/>
</dbReference>
<dbReference type="SMART" id="SM00554">
    <property type="entry name" value="FAS1"/>
    <property type="match status" value="1"/>
</dbReference>
<dbReference type="RefSeq" id="WP_311162963.1">
    <property type="nucleotide sequence ID" value="NZ_JAVQLW010000005.1"/>
</dbReference>
<gene>
    <name evidence="3" type="ORF">RGQ15_21600</name>
</gene>
<accession>A0ABU2HYM3</accession>
<name>A0ABU2HYM3_9RHOB</name>
<feature type="domain" description="FAS1" evidence="2">
    <location>
        <begin position="30"/>
        <end position="170"/>
    </location>
</feature>
<evidence type="ECO:0000313" key="3">
    <source>
        <dbReference type="EMBL" id="MDS9470152.1"/>
    </source>
</evidence>
<keyword evidence="4" id="KW-1185">Reference proteome</keyword>
<sequence length="174" mass="17330">MTFAKFGAAAAVALSLSTVAATADMHGSMPATVVEIVTGSEDHETLEQAVIAAGLADTLSGAGPFTVFGPTDAAFAALPEGALDDALKPENVETLQKILGCHVVASKAMAADVIGLVEQGGGMAEVTTIGNCRLRLSVMDGKVMINDAVTVTAADLAAGNGVVHVIDGVLLPAS</sequence>
<keyword evidence="1" id="KW-0732">Signal</keyword>
<evidence type="ECO:0000256" key="1">
    <source>
        <dbReference type="SAM" id="SignalP"/>
    </source>
</evidence>
<dbReference type="Pfam" id="PF02469">
    <property type="entry name" value="Fasciclin"/>
    <property type="match status" value="1"/>
</dbReference>
<protein>
    <submittedName>
        <fullName evidence="3">Fasciclin domain-containing protein</fullName>
    </submittedName>
</protein>
<dbReference type="PANTHER" id="PTHR10900:SF77">
    <property type="entry name" value="FI19380P1"/>
    <property type="match status" value="1"/>
</dbReference>
<reference evidence="4" key="1">
    <citation type="submission" date="2023-07" db="EMBL/GenBank/DDBJ databases">
        <title>Paracoccus sp. MBLB3053 whole genome sequence.</title>
        <authorList>
            <person name="Hwang C.Y."/>
            <person name="Cho E.-S."/>
            <person name="Seo M.-J."/>
        </authorList>
    </citation>
    <scope>NUCLEOTIDE SEQUENCE [LARGE SCALE GENOMIC DNA]</scope>
    <source>
        <strain evidence="4">MBLB3053</strain>
    </source>
</reference>
<dbReference type="PROSITE" id="PS50213">
    <property type="entry name" value="FAS1"/>
    <property type="match status" value="1"/>
</dbReference>
<proteinExistence type="predicted"/>
<dbReference type="PANTHER" id="PTHR10900">
    <property type="entry name" value="PERIOSTIN-RELATED"/>
    <property type="match status" value="1"/>
</dbReference>
<evidence type="ECO:0000313" key="4">
    <source>
        <dbReference type="Proteomes" id="UP001269144"/>
    </source>
</evidence>
<dbReference type="SUPFAM" id="SSF82153">
    <property type="entry name" value="FAS1 domain"/>
    <property type="match status" value="1"/>
</dbReference>
<feature type="chain" id="PRO_5047494116" evidence="1">
    <location>
        <begin position="24"/>
        <end position="174"/>
    </location>
</feature>
<evidence type="ECO:0000259" key="2">
    <source>
        <dbReference type="PROSITE" id="PS50213"/>
    </source>
</evidence>
<dbReference type="InterPro" id="IPR036378">
    <property type="entry name" value="FAS1_dom_sf"/>
</dbReference>
<dbReference type="InterPro" id="IPR000782">
    <property type="entry name" value="FAS1_domain"/>
</dbReference>
<dbReference type="InterPro" id="IPR050904">
    <property type="entry name" value="Adhesion/Biosynth-related"/>
</dbReference>
<comment type="caution">
    <text evidence="3">The sequence shown here is derived from an EMBL/GenBank/DDBJ whole genome shotgun (WGS) entry which is preliminary data.</text>
</comment>
<organism evidence="3 4">
    <name type="scientific">Paracoccus aurantius</name>
    <dbReference type="NCBI Taxonomy" id="3073814"/>
    <lineage>
        <taxon>Bacteria</taxon>
        <taxon>Pseudomonadati</taxon>
        <taxon>Pseudomonadota</taxon>
        <taxon>Alphaproteobacteria</taxon>
        <taxon>Rhodobacterales</taxon>
        <taxon>Paracoccaceae</taxon>
        <taxon>Paracoccus</taxon>
    </lineage>
</organism>
<feature type="signal peptide" evidence="1">
    <location>
        <begin position="1"/>
        <end position="23"/>
    </location>
</feature>
<dbReference type="Proteomes" id="UP001269144">
    <property type="component" value="Unassembled WGS sequence"/>
</dbReference>